<evidence type="ECO:0000313" key="10">
    <source>
        <dbReference type="Proteomes" id="UP000078516"/>
    </source>
</evidence>
<dbReference type="InterPro" id="IPR014284">
    <property type="entry name" value="RNA_pol_sigma-70_dom"/>
</dbReference>
<feature type="domain" description="RNA polymerase sigma factor 70 region 4 type 2" evidence="7">
    <location>
        <begin position="121"/>
        <end position="173"/>
    </location>
</feature>
<keyword evidence="2" id="KW-0805">Transcription regulation</keyword>
<dbReference type="InterPro" id="IPR036388">
    <property type="entry name" value="WH-like_DNA-bd_sf"/>
</dbReference>
<evidence type="ECO:0000313" key="9">
    <source>
        <dbReference type="EMBL" id="OAQ56314.1"/>
    </source>
</evidence>
<keyword evidence="10" id="KW-1185">Reference proteome</keyword>
<dbReference type="GO" id="GO:0016987">
    <property type="term" value="F:sigma factor activity"/>
    <property type="evidence" value="ECO:0007669"/>
    <property type="project" value="UniProtKB-KW"/>
</dbReference>
<feature type="domain" description="RNA polymerase sigma-70 region 2" evidence="6">
    <location>
        <begin position="24"/>
        <end position="90"/>
    </location>
</feature>
<dbReference type="SUPFAM" id="SSF88946">
    <property type="entry name" value="Sigma2 domain of RNA polymerase sigma factors"/>
    <property type="match status" value="1"/>
</dbReference>
<evidence type="ECO:0000256" key="3">
    <source>
        <dbReference type="ARBA" id="ARBA00023082"/>
    </source>
</evidence>
<keyword evidence="4" id="KW-0238">DNA-binding</keyword>
<dbReference type="InterPro" id="IPR013324">
    <property type="entry name" value="RNA_pol_sigma_r3/r4-like"/>
</dbReference>
<dbReference type="Gene3D" id="1.10.10.10">
    <property type="entry name" value="Winged helix-like DNA-binding domain superfamily/Winged helix DNA-binding domain"/>
    <property type="match status" value="1"/>
</dbReference>
<accession>A0A179ESX9</accession>
<keyword evidence="3" id="KW-0731">Sigma factor</keyword>
<dbReference type="KEGG" id="eth:CK496_05955"/>
<dbReference type="Proteomes" id="UP000078516">
    <property type="component" value="Unassembled WGS sequence"/>
</dbReference>
<evidence type="ECO:0000256" key="4">
    <source>
        <dbReference type="ARBA" id="ARBA00023125"/>
    </source>
</evidence>
<dbReference type="Proteomes" id="UP000321361">
    <property type="component" value="Unassembled WGS sequence"/>
</dbReference>
<dbReference type="Pfam" id="PF04542">
    <property type="entry name" value="Sigma70_r2"/>
    <property type="match status" value="1"/>
</dbReference>
<dbReference type="Gene3D" id="1.10.1740.10">
    <property type="match status" value="1"/>
</dbReference>
<evidence type="ECO:0000256" key="5">
    <source>
        <dbReference type="ARBA" id="ARBA00023163"/>
    </source>
</evidence>
<dbReference type="PANTHER" id="PTHR43133">
    <property type="entry name" value="RNA POLYMERASE ECF-TYPE SIGMA FACTO"/>
    <property type="match status" value="1"/>
</dbReference>
<dbReference type="AlphaFoldDB" id="A0A179ESX9"/>
<gene>
    <name evidence="9" type="ORF">A6E74_02570</name>
    <name evidence="8" type="ORF">ETH01_24150</name>
</gene>
<evidence type="ECO:0000313" key="11">
    <source>
        <dbReference type="Proteomes" id="UP000321361"/>
    </source>
</evidence>
<evidence type="ECO:0000259" key="7">
    <source>
        <dbReference type="Pfam" id="PF08281"/>
    </source>
</evidence>
<dbReference type="GO" id="GO:0006352">
    <property type="term" value="P:DNA-templated transcription initiation"/>
    <property type="evidence" value="ECO:0007669"/>
    <property type="project" value="InterPro"/>
</dbReference>
<keyword evidence="5" id="KW-0804">Transcription</keyword>
<dbReference type="EMBL" id="BJUG01000017">
    <property type="protein sequence ID" value="GEK38128.1"/>
    <property type="molecule type" value="Genomic_DNA"/>
</dbReference>
<comment type="similarity">
    <text evidence="1">Belongs to the sigma-70 factor family. ECF subfamily.</text>
</comment>
<evidence type="ECO:0000256" key="2">
    <source>
        <dbReference type="ARBA" id="ARBA00023015"/>
    </source>
</evidence>
<dbReference type="Pfam" id="PF08281">
    <property type="entry name" value="Sigma70_r4_2"/>
    <property type="match status" value="1"/>
</dbReference>
<dbReference type="OrthoDB" id="2678696at2"/>
<proteinExistence type="inferred from homology"/>
<evidence type="ECO:0000256" key="1">
    <source>
        <dbReference type="ARBA" id="ARBA00010641"/>
    </source>
</evidence>
<keyword evidence="8" id="KW-0240">DNA-directed RNA polymerase</keyword>
<dbReference type="GO" id="GO:0000428">
    <property type="term" value="C:DNA-directed RNA polymerase complex"/>
    <property type="evidence" value="ECO:0007669"/>
    <property type="project" value="UniProtKB-KW"/>
</dbReference>
<dbReference type="SUPFAM" id="SSF88659">
    <property type="entry name" value="Sigma3 and sigma4 domains of RNA polymerase sigma factors"/>
    <property type="match status" value="1"/>
</dbReference>
<name>A0A179ESX9_ENTTH</name>
<protein>
    <submittedName>
        <fullName evidence="8">DNA-directed RNA polymerase sigma-70 factor</fullName>
    </submittedName>
</protein>
<sequence length="189" mass="22911">MEEIENELFYQRLKKRDDDAFDYLITAYSKLLWAVGARSGVHNNMDLEEIISDVFLRFWQHPEKFNPEKGSLKTYLCIMTKSMTRNKWQKVQKFKQEPLTEINEDAQQLISDELDEKEAWQELYNLILTFDEPTRQLLFWRIFCDLSPLEIAERTKLTSKEIDNYLYRGRKKLRHLVNENSFFREVENR</sequence>
<dbReference type="GeneID" id="77487181"/>
<dbReference type="EMBL" id="LWMN01000010">
    <property type="protein sequence ID" value="OAQ56314.1"/>
    <property type="molecule type" value="Genomic_DNA"/>
</dbReference>
<reference evidence="9 10" key="1">
    <citation type="submission" date="2016-04" db="EMBL/GenBank/DDBJ databases">
        <title>Draft genome of an Enterococcus thailandicus strain isolated from bovine feces.</title>
        <authorList>
            <person name="Beukers A.G."/>
            <person name="Zaheer R."/>
            <person name="Goji N."/>
            <person name="Cook S.R."/>
            <person name="Amoako K."/>
            <person name="Chaves A.V."/>
            <person name="Ward M.P."/>
            <person name="Mcallister T.A."/>
        </authorList>
    </citation>
    <scope>NUCLEOTIDE SEQUENCE [LARGE SCALE GENOMIC DNA]</scope>
    <source>
        <strain evidence="9 10">F0711D 46</strain>
    </source>
</reference>
<dbReference type="RefSeq" id="WP_067481867.1">
    <property type="nucleotide sequence ID" value="NZ_BJUG01000017.1"/>
</dbReference>
<dbReference type="InterPro" id="IPR013325">
    <property type="entry name" value="RNA_pol_sigma_r2"/>
</dbReference>
<organism evidence="9 10">
    <name type="scientific">Enterococcus thailandicus</name>
    <dbReference type="NCBI Taxonomy" id="417368"/>
    <lineage>
        <taxon>Bacteria</taxon>
        <taxon>Bacillati</taxon>
        <taxon>Bacillota</taxon>
        <taxon>Bacilli</taxon>
        <taxon>Lactobacillales</taxon>
        <taxon>Enterococcaceae</taxon>
        <taxon>Enterococcus</taxon>
    </lineage>
</organism>
<comment type="caution">
    <text evidence="9">The sequence shown here is derived from an EMBL/GenBank/DDBJ whole genome shotgun (WGS) entry which is preliminary data.</text>
</comment>
<dbReference type="GO" id="GO:0003677">
    <property type="term" value="F:DNA binding"/>
    <property type="evidence" value="ECO:0007669"/>
    <property type="project" value="UniProtKB-KW"/>
</dbReference>
<evidence type="ECO:0000313" key="8">
    <source>
        <dbReference type="EMBL" id="GEK38128.1"/>
    </source>
</evidence>
<evidence type="ECO:0000259" key="6">
    <source>
        <dbReference type="Pfam" id="PF04542"/>
    </source>
</evidence>
<dbReference type="InterPro" id="IPR013249">
    <property type="entry name" value="RNA_pol_sigma70_r4_t2"/>
</dbReference>
<dbReference type="NCBIfam" id="TIGR02937">
    <property type="entry name" value="sigma70-ECF"/>
    <property type="match status" value="1"/>
</dbReference>
<dbReference type="PANTHER" id="PTHR43133:SF8">
    <property type="entry name" value="RNA POLYMERASE SIGMA FACTOR HI_1459-RELATED"/>
    <property type="match status" value="1"/>
</dbReference>
<dbReference type="InterPro" id="IPR039425">
    <property type="entry name" value="RNA_pol_sigma-70-like"/>
</dbReference>
<dbReference type="InterPro" id="IPR007627">
    <property type="entry name" value="RNA_pol_sigma70_r2"/>
</dbReference>
<reference evidence="8 11" key="2">
    <citation type="submission" date="2019-07" db="EMBL/GenBank/DDBJ databases">
        <title>Whole genome shotgun sequence of Enterococcus thailandicus NBRC 101867.</title>
        <authorList>
            <person name="Hosoyama A."/>
            <person name="Uohara A."/>
            <person name="Ohji S."/>
            <person name="Ichikawa N."/>
        </authorList>
    </citation>
    <scope>NUCLEOTIDE SEQUENCE [LARGE SCALE GENOMIC DNA]</scope>
    <source>
        <strain evidence="8 11">NBRC 101867</strain>
    </source>
</reference>